<name>A0A174QMQ1_9FIRM</name>
<dbReference type="AlphaFoldDB" id="A0A174QMQ1"/>
<gene>
    <name evidence="2" type="ORF">ERS852523_02580</name>
</gene>
<evidence type="ECO:0000313" key="3">
    <source>
        <dbReference type="Proteomes" id="UP000095712"/>
    </source>
</evidence>
<organism evidence="2 3">
    <name type="scientific">Blautia wexlerae</name>
    <dbReference type="NCBI Taxonomy" id="418240"/>
    <lineage>
        <taxon>Bacteria</taxon>
        <taxon>Bacillati</taxon>
        <taxon>Bacillota</taxon>
        <taxon>Clostridia</taxon>
        <taxon>Lachnospirales</taxon>
        <taxon>Lachnospiraceae</taxon>
        <taxon>Blautia</taxon>
    </lineage>
</organism>
<reference evidence="2 3" key="1">
    <citation type="submission" date="2015-09" db="EMBL/GenBank/DDBJ databases">
        <authorList>
            <consortium name="Pathogen Informatics"/>
        </authorList>
    </citation>
    <scope>NUCLEOTIDE SEQUENCE [LARGE SCALE GENOMIC DNA]</scope>
    <source>
        <strain evidence="2 3">2789STDY5834911</strain>
    </source>
</reference>
<protein>
    <submittedName>
        <fullName evidence="2">Uncharacterized protein</fullName>
    </submittedName>
</protein>
<dbReference type="Proteomes" id="UP000095712">
    <property type="component" value="Unassembled WGS sequence"/>
</dbReference>
<sequence>MLNKKIKRTLCGLVASLCLVGSTVPVFAETVDFDVTVPGDILSPRAAKFDSEQRFYVTGTLFNKTGRLDCRSINRTNSAIQSRIASISPSYLSSSALYYSNAPSGQTYYMTTSASVSYLRVKGRYTP</sequence>
<evidence type="ECO:0000256" key="1">
    <source>
        <dbReference type="SAM" id="SignalP"/>
    </source>
</evidence>
<proteinExistence type="predicted"/>
<feature type="chain" id="PRO_5008031165" evidence="1">
    <location>
        <begin position="29"/>
        <end position="127"/>
    </location>
</feature>
<dbReference type="EMBL" id="CZAW01000028">
    <property type="protein sequence ID" value="CUP72208.1"/>
    <property type="molecule type" value="Genomic_DNA"/>
</dbReference>
<evidence type="ECO:0000313" key="2">
    <source>
        <dbReference type="EMBL" id="CUP72208.1"/>
    </source>
</evidence>
<keyword evidence="1" id="KW-0732">Signal</keyword>
<accession>A0A174QMQ1</accession>
<feature type="signal peptide" evidence="1">
    <location>
        <begin position="1"/>
        <end position="28"/>
    </location>
</feature>